<comment type="caution">
    <text evidence="1">The sequence shown here is derived from an EMBL/GenBank/DDBJ whole genome shotgun (WGS) entry which is preliminary data.</text>
</comment>
<keyword evidence="2" id="KW-1185">Reference proteome</keyword>
<evidence type="ECO:0000313" key="2">
    <source>
        <dbReference type="Proteomes" id="UP001595191"/>
    </source>
</evidence>
<reference evidence="1" key="1">
    <citation type="submission" date="2024-09" db="EMBL/GenBank/DDBJ databases">
        <authorList>
            <person name="Liu J."/>
        </authorList>
    </citation>
    <scope>NUCLEOTIDE SEQUENCE</scope>
    <source>
        <strain evidence="1">NBU2967</strain>
    </source>
</reference>
<proteinExistence type="predicted"/>
<gene>
    <name evidence="1" type="ORF">ACEZ3G_12385</name>
</gene>
<dbReference type="EMBL" id="JBHFPV010000002">
    <property type="protein sequence ID" value="MFH6604281.1"/>
    <property type="molecule type" value="Genomic_DNA"/>
</dbReference>
<evidence type="ECO:0000313" key="1">
    <source>
        <dbReference type="EMBL" id="MFH6604281.1"/>
    </source>
</evidence>
<dbReference type="Proteomes" id="UP001595191">
    <property type="component" value="Unassembled WGS sequence"/>
</dbReference>
<protein>
    <submittedName>
        <fullName evidence="1">Uncharacterized protein</fullName>
    </submittedName>
</protein>
<name>A0ACC7LKL3_9FLAO</name>
<sequence length="184" mass="21320">MMVIFKIAYVPKMKKSIFVFLIFFTIVLGAQQKSLKQTEAVKSIDAIVNEVLQIVSGEKGKARDWDAYRNLFLPTARFTILNQGDSITTPYDSFSLDEFIASFQESYRDKNFLEYETGKVVDEYNGLAQVFQSFHAEDSENLNVRGISSYQLVFYDDRWWIANMVWTLDSNGVKVPEKYLENKN</sequence>
<accession>A0ACC7LKL3</accession>
<organism evidence="1 2">
    <name type="scientific">Meishania litoralis</name>
    <dbReference type="NCBI Taxonomy" id="3434685"/>
    <lineage>
        <taxon>Bacteria</taxon>
        <taxon>Pseudomonadati</taxon>
        <taxon>Bacteroidota</taxon>
        <taxon>Flavobacteriia</taxon>
        <taxon>Flavobacteriales</taxon>
        <taxon>Flavobacteriaceae</taxon>
        <taxon>Meishania</taxon>
    </lineage>
</organism>